<organism evidence="4 5">
    <name type="scientific">Roseateles toxinivorans</name>
    <dbReference type="NCBI Taxonomy" id="270368"/>
    <lineage>
        <taxon>Bacteria</taxon>
        <taxon>Pseudomonadati</taxon>
        <taxon>Pseudomonadota</taxon>
        <taxon>Betaproteobacteria</taxon>
        <taxon>Burkholderiales</taxon>
        <taxon>Sphaerotilaceae</taxon>
        <taxon>Roseateles</taxon>
    </lineage>
</organism>
<keyword evidence="2" id="KW-0732">Signal</keyword>
<dbReference type="Proteomes" id="UP000295361">
    <property type="component" value="Unassembled WGS sequence"/>
</dbReference>
<name>A0A4V3CT60_9BURK</name>
<dbReference type="GO" id="GO:0017001">
    <property type="term" value="P:antibiotic catabolic process"/>
    <property type="evidence" value="ECO:0007669"/>
    <property type="project" value="UniProtKB-ARBA"/>
</dbReference>
<dbReference type="OrthoDB" id="1273797at2"/>
<feature type="domain" description="Metallo-beta-lactamase" evidence="3">
    <location>
        <begin position="50"/>
        <end position="234"/>
    </location>
</feature>
<dbReference type="PANTHER" id="PTHR42951">
    <property type="entry name" value="METALLO-BETA-LACTAMASE DOMAIN-CONTAINING"/>
    <property type="match status" value="1"/>
</dbReference>
<accession>A0A4V3CT60</accession>
<dbReference type="InterPro" id="IPR001279">
    <property type="entry name" value="Metallo-B-lactamas"/>
</dbReference>
<dbReference type="PANTHER" id="PTHR42951:SF4">
    <property type="entry name" value="ACYL-COENZYME A THIOESTERASE MBLAC2"/>
    <property type="match status" value="1"/>
</dbReference>
<comment type="caution">
    <text evidence="4">The sequence shown here is derived from an EMBL/GenBank/DDBJ whole genome shotgun (WGS) entry which is preliminary data.</text>
</comment>
<evidence type="ECO:0000259" key="3">
    <source>
        <dbReference type="SMART" id="SM00849"/>
    </source>
</evidence>
<sequence length="312" mass="33422">MHPQRRPALLLFAALVFTSLACEAQPLPFTLKQVAPKVYAVIDNANGDSGANAGIVIGEEAVAIIDSLYKPKATQALLAEVRRLTPLPIRYLINTHYHIDHVAGNAVFAQAGAVIVGHKNMARWINTENLKFFGATPTAEGQTQVAALAPPQIGFDSEMRLNLGQRTLLIKALPGHTGGDAVVSVVDAGVVFAGDLFWRRAIPNLIDAHTADWIRTLDTLRQGQPATAVFVPGHGDVGSAGDVQDFQRYLGDLQAAVKQQLDAGKDGEALQAAALAQLTPSYGGWAYFKNLGPRNVRDMQAELTGNKRRPAP</sequence>
<dbReference type="RefSeq" id="WP_133701670.1">
    <property type="nucleotide sequence ID" value="NZ_SNXS01000004.1"/>
</dbReference>
<dbReference type="InterPro" id="IPR036866">
    <property type="entry name" value="RibonucZ/Hydroxyglut_hydro"/>
</dbReference>
<dbReference type="InterPro" id="IPR050855">
    <property type="entry name" value="NDM-1-like"/>
</dbReference>
<keyword evidence="4" id="KW-0378">Hydrolase</keyword>
<comment type="similarity">
    <text evidence="1">Belongs to the metallo-beta-lactamase superfamily. Class-B beta-lactamase family.</text>
</comment>
<dbReference type="Pfam" id="PF00753">
    <property type="entry name" value="Lactamase_B"/>
    <property type="match status" value="1"/>
</dbReference>
<dbReference type="EMBL" id="SNXS01000004">
    <property type="protein sequence ID" value="TDP63804.1"/>
    <property type="molecule type" value="Genomic_DNA"/>
</dbReference>
<evidence type="ECO:0000256" key="2">
    <source>
        <dbReference type="SAM" id="SignalP"/>
    </source>
</evidence>
<dbReference type="SUPFAM" id="SSF56281">
    <property type="entry name" value="Metallo-hydrolase/oxidoreductase"/>
    <property type="match status" value="1"/>
</dbReference>
<protein>
    <submittedName>
        <fullName evidence="4">Glyoxylase-like metal-dependent hydrolase (Beta-lactamase superfamily II)</fullName>
    </submittedName>
</protein>
<dbReference type="CDD" id="cd16282">
    <property type="entry name" value="metallo-hydrolase-like_MBL-fold"/>
    <property type="match status" value="1"/>
</dbReference>
<feature type="signal peptide" evidence="2">
    <location>
        <begin position="1"/>
        <end position="24"/>
    </location>
</feature>
<evidence type="ECO:0000313" key="4">
    <source>
        <dbReference type="EMBL" id="TDP63804.1"/>
    </source>
</evidence>
<dbReference type="AlphaFoldDB" id="A0A4V3CT60"/>
<evidence type="ECO:0000256" key="1">
    <source>
        <dbReference type="ARBA" id="ARBA00005250"/>
    </source>
</evidence>
<dbReference type="PROSITE" id="PS51257">
    <property type="entry name" value="PROKAR_LIPOPROTEIN"/>
    <property type="match status" value="1"/>
</dbReference>
<evidence type="ECO:0000313" key="5">
    <source>
        <dbReference type="Proteomes" id="UP000295361"/>
    </source>
</evidence>
<proteinExistence type="inferred from homology"/>
<gene>
    <name evidence="4" type="ORF">DES47_10486</name>
</gene>
<dbReference type="InParanoid" id="A0A4V3CT60"/>
<dbReference type="SMART" id="SM00849">
    <property type="entry name" value="Lactamase_B"/>
    <property type="match status" value="1"/>
</dbReference>
<dbReference type="Gene3D" id="3.60.15.10">
    <property type="entry name" value="Ribonuclease Z/Hydroxyacylglutathione hydrolase-like"/>
    <property type="match status" value="1"/>
</dbReference>
<feature type="chain" id="PRO_5020440357" evidence="2">
    <location>
        <begin position="25"/>
        <end position="312"/>
    </location>
</feature>
<reference evidence="4 5" key="1">
    <citation type="submission" date="2019-03" db="EMBL/GenBank/DDBJ databases">
        <title>Genomic Encyclopedia of Type Strains, Phase IV (KMG-IV): sequencing the most valuable type-strain genomes for metagenomic binning, comparative biology and taxonomic classification.</title>
        <authorList>
            <person name="Goeker M."/>
        </authorList>
    </citation>
    <scope>NUCLEOTIDE SEQUENCE [LARGE SCALE GENOMIC DNA]</scope>
    <source>
        <strain evidence="4 5">DSM 16998</strain>
    </source>
</reference>
<dbReference type="GO" id="GO:0016787">
    <property type="term" value="F:hydrolase activity"/>
    <property type="evidence" value="ECO:0007669"/>
    <property type="project" value="UniProtKB-KW"/>
</dbReference>
<keyword evidence="5" id="KW-1185">Reference proteome</keyword>